<dbReference type="InterPro" id="IPR036271">
    <property type="entry name" value="Tet_transcr_reg_TetR-rel_C_sf"/>
</dbReference>
<dbReference type="Proteomes" id="UP000199197">
    <property type="component" value="Unassembled WGS sequence"/>
</dbReference>
<dbReference type="PANTHER" id="PTHR47506:SF1">
    <property type="entry name" value="HTH-TYPE TRANSCRIPTIONAL REGULATOR YJDC"/>
    <property type="match status" value="1"/>
</dbReference>
<protein>
    <submittedName>
        <fullName evidence="6">Transcriptional regulator, TetR family</fullName>
    </submittedName>
</protein>
<sequence>MESAIRLFGSKGYKNTTIEEIAEEAQFSKGAIYSYFESKKHLFDEILKSLFDKVESFAIEAKNIKSDAREKLKVYALNTMNYFLNEGKYSFHVMMQAIMQMEAEEKETTRAYVMERLHQISKILTDIIKTDIKNGKVKNIDPNLIIMAFNGMLRDVIYGCLHGNTVNLETDEIVEMILEIIFEGISKTKDKAK</sequence>
<feature type="DNA-binding region" description="H-T-H motif" evidence="4">
    <location>
        <begin position="17"/>
        <end position="36"/>
    </location>
</feature>
<evidence type="ECO:0000256" key="4">
    <source>
        <dbReference type="PROSITE-ProRule" id="PRU00335"/>
    </source>
</evidence>
<dbReference type="PROSITE" id="PS50977">
    <property type="entry name" value="HTH_TETR_2"/>
    <property type="match status" value="1"/>
</dbReference>
<evidence type="ECO:0000313" key="7">
    <source>
        <dbReference type="Proteomes" id="UP000199197"/>
    </source>
</evidence>
<evidence type="ECO:0000256" key="1">
    <source>
        <dbReference type="ARBA" id="ARBA00023015"/>
    </source>
</evidence>
<name>A0A0P1MS67_9BACT</name>
<dbReference type="InterPro" id="IPR001647">
    <property type="entry name" value="HTH_TetR"/>
</dbReference>
<keyword evidence="1" id="KW-0805">Transcription regulation</keyword>
<reference evidence="7" key="1">
    <citation type="submission" date="2015-11" db="EMBL/GenBank/DDBJ databases">
        <authorList>
            <person name="Varghese N."/>
        </authorList>
    </citation>
    <scope>NUCLEOTIDE SEQUENCE [LARGE SCALE GENOMIC DNA]</scope>
    <source>
        <strain evidence="7">JGI-23</strain>
    </source>
</reference>
<evidence type="ECO:0000256" key="3">
    <source>
        <dbReference type="ARBA" id="ARBA00023163"/>
    </source>
</evidence>
<dbReference type="Gene3D" id="1.10.357.10">
    <property type="entry name" value="Tetracycline Repressor, domain 2"/>
    <property type="match status" value="1"/>
</dbReference>
<evidence type="ECO:0000256" key="2">
    <source>
        <dbReference type="ARBA" id="ARBA00023125"/>
    </source>
</evidence>
<dbReference type="SUPFAM" id="SSF46689">
    <property type="entry name" value="Homeodomain-like"/>
    <property type="match status" value="1"/>
</dbReference>
<evidence type="ECO:0000259" key="5">
    <source>
        <dbReference type="PROSITE" id="PS50977"/>
    </source>
</evidence>
<accession>A0A0P1MS67</accession>
<dbReference type="SUPFAM" id="SSF48498">
    <property type="entry name" value="Tetracyclin repressor-like, C-terminal domain"/>
    <property type="match status" value="1"/>
</dbReference>
<keyword evidence="7" id="KW-1185">Reference proteome</keyword>
<dbReference type="AlphaFoldDB" id="A0A0P1MS67"/>
<keyword evidence="2 4" id="KW-0238">DNA-binding</keyword>
<evidence type="ECO:0000313" key="6">
    <source>
        <dbReference type="EMBL" id="CUS98592.1"/>
    </source>
</evidence>
<proteinExistence type="predicted"/>
<dbReference type="PANTHER" id="PTHR47506">
    <property type="entry name" value="TRANSCRIPTIONAL REGULATORY PROTEIN"/>
    <property type="match status" value="1"/>
</dbReference>
<dbReference type="Pfam" id="PF00440">
    <property type="entry name" value="TetR_N"/>
    <property type="match status" value="1"/>
</dbReference>
<dbReference type="Gene3D" id="1.10.10.60">
    <property type="entry name" value="Homeodomain-like"/>
    <property type="match status" value="1"/>
</dbReference>
<dbReference type="InterPro" id="IPR009057">
    <property type="entry name" value="Homeodomain-like_sf"/>
</dbReference>
<organism evidence="6 7">
    <name type="scientific">Candidatus Chryseopegocella kryptomonas</name>
    <dbReference type="NCBI Taxonomy" id="1633643"/>
    <lineage>
        <taxon>Bacteria</taxon>
        <taxon>Pseudomonadati</taxon>
        <taxon>Candidatus Kryptoniota</taxon>
        <taxon>Candidatus Chryseopegocella</taxon>
    </lineage>
</organism>
<feature type="domain" description="HTH tetR-type" evidence="5">
    <location>
        <begin position="1"/>
        <end position="54"/>
    </location>
</feature>
<keyword evidence="3" id="KW-0804">Transcription</keyword>
<dbReference type="EMBL" id="CZVW01000004">
    <property type="protein sequence ID" value="CUS98592.1"/>
    <property type="molecule type" value="Genomic_DNA"/>
</dbReference>
<gene>
    <name evidence="6" type="ORF">JGI23_00512</name>
</gene>
<dbReference type="GO" id="GO:0003677">
    <property type="term" value="F:DNA binding"/>
    <property type="evidence" value="ECO:0007669"/>
    <property type="project" value="UniProtKB-UniRule"/>
</dbReference>